<feature type="coiled-coil region" evidence="1">
    <location>
        <begin position="70"/>
        <end position="129"/>
    </location>
</feature>
<dbReference type="EMBL" id="JARKIF010000012">
    <property type="protein sequence ID" value="KAJ7626142.1"/>
    <property type="molecule type" value="Genomic_DNA"/>
</dbReference>
<accession>A0AAD7FL92</accession>
<evidence type="ECO:0000256" key="1">
    <source>
        <dbReference type="SAM" id="Coils"/>
    </source>
</evidence>
<dbReference type="Proteomes" id="UP001221142">
    <property type="component" value="Unassembled WGS sequence"/>
</dbReference>
<proteinExistence type="predicted"/>
<gene>
    <name evidence="2" type="ORF">FB45DRAFT_1060644</name>
</gene>
<sequence>MDIAILQKHPELAPNVVKLMSDSLAAARLKINELSSERDILQAVSDTRPSSLIFPLIKNMQHLRSKIAALVNAESALKHKTEEFQRVNSEMAALKHKLTQADTTLASEREKHQREVQQLKQSWVAAQNKNSDYETEVYLLQVEIKCVNRRFRDNVDIHDGALRLCVEEKDRLQAMAERYERTLGLLQTEYLQVASTRDAMGKHFEATSSTDGNLEEQWNAQVFRHHVERETVRFLYHKLLSPFPIPANRPTFSTLEPVYTIPLQQTSVPIFKPDVHTPRPAMNFPLRMQWIAPNQVHALVYHPTHEYTAQCNRWKRPTSLALAVGTEIDLFVNCGPSVFYAGIYTLHRIQDPTCPKELVIPPDVSPEAVARAAGVEGILSPKIRDCFPDGEIKVECFGLQCIGFDEGTVTVTAFGLNAGLSSDHEHDSSRPLVLKLPYSLQVGLAPQILFWQFMALKARRAQCQPLQSHSVDQTRDDWLPEKHCPDSPSTSGRLRKCGTIPYPSSPYLTHWALTTVLATLASLRMWLGNPLLPHAATFDPVPLALFLAPTDRRPAAGGDNLSVRA</sequence>
<evidence type="ECO:0000313" key="2">
    <source>
        <dbReference type="EMBL" id="KAJ7626142.1"/>
    </source>
</evidence>
<comment type="caution">
    <text evidence="2">The sequence shown here is derived from an EMBL/GenBank/DDBJ whole genome shotgun (WGS) entry which is preliminary data.</text>
</comment>
<keyword evidence="1" id="KW-0175">Coiled coil</keyword>
<keyword evidence="3" id="KW-1185">Reference proteome</keyword>
<protein>
    <submittedName>
        <fullName evidence="2">Uncharacterized protein</fullName>
    </submittedName>
</protein>
<name>A0AAD7FL92_9AGAR</name>
<reference evidence="2" key="1">
    <citation type="submission" date="2023-03" db="EMBL/GenBank/DDBJ databases">
        <title>Massive genome expansion in bonnet fungi (Mycena s.s.) driven by repeated elements and novel gene families across ecological guilds.</title>
        <authorList>
            <consortium name="Lawrence Berkeley National Laboratory"/>
            <person name="Harder C.B."/>
            <person name="Miyauchi S."/>
            <person name="Viragh M."/>
            <person name="Kuo A."/>
            <person name="Thoen E."/>
            <person name="Andreopoulos B."/>
            <person name="Lu D."/>
            <person name="Skrede I."/>
            <person name="Drula E."/>
            <person name="Henrissat B."/>
            <person name="Morin E."/>
            <person name="Kohler A."/>
            <person name="Barry K."/>
            <person name="LaButti K."/>
            <person name="Morin E."/>
            <person name="Salamov A."/>
            <person name="Lipzen A."/>
            <person name="Mereny Z."/>
            <person name="Hegedus B."/>
            <person name="Baldrian P."/>
            <person name="Stursova M."/>
            <person name="Weitz H."/>
            <person name="Taylor A."/>
            <person name="Grigoriev I.V."/>
            <person name="Nagy L.G."/>
            <person name="Martin F."/>
            <person name="Kauserud H."/>
        </authorList>
    </citation>
    <scope>NUCLEOTIDE SEQUENCE</scope>
    <source>
        <strain evidence="2">9284</strain>
    </source>
</reference>
<dbReference type="AlphaFoldDB" id="A0AAD7FL92"/>
<organism evidence="2 3">
    <name type="scientific">Roridomyces roridus</name>
    <dbReference type="NCBI Taxonomy" id="1738132"/>
    <lineage>
        <taxon>Eukaryota</taxon>
        <taxon>Fungi</taxon>
        <taxon>Dikarya</taxon>
        <taxon>Basidiomycota</taxon>
        <taxon>Agaricomycotina</taxon>
        <taxon>Agaricomycetes</taxon>
        <taxon>Agaricomycetidae</taxon>
        <taxon>Agaricales</taxon>
        <taxon>Marasmiineae</taxon>
        <taxon>Mycenaceae</taxon>
        <taxon>Roridomyces</taxon>
    </lineage>
</organism>
<evidence type="ECO:0000313" key="3">
    <source>
        <dbReference type="Proteomes" id="UP001221142"/>
    </source>
</evidence>
<feature type="coiled-coil region" evidence="1">
    <location>
        <begin position="162"/>
        <end position="189"/>
    </location>
</feature>